<dbReference type="EMBL" id="CP036401">
    <property type="protein sequence ID" value="QBI02702.1"/>
    <property type="molecule type" value="Genomic_DNA"/>
</dbReference>
<evidence type="ECO:0000313" key="3">
    <source>
        <dbReference type="EMBL" id="QBI02702.1"/>
    </source>
</evidence>
<evidence type="ECO:0008006" key="6">
    <source>
        <dbReference type="Google" id="ProtNLM"/>
    </source>
</evidence>
<proteinExistence type="predicted"/>
<protein>
    <recommendedName>
        <fullName evidence="6">DUF3304 domain-containing protein</fullName>
    </recommendedName>
</protein>
<dbReference type="Proteomes" id="UP000292307">
    <property type="component" value="Chromosome"/>
</dbReference>
<evidence type="ECO:0000313" key="2">
    <source>
        <dbReference type="EMBL" id="GGY68577.1"/>
    </source>
</evidence>
<reference evidence="2" key="1">
    <citation type="journal article" date="2014" name="Int. J. Syst. Evol. Microbiol.">
        <title>Complete genome sequence of Corynebacterium casei LMG S-19264T (=DSM 44701T), isolated from a smear-ripened cheese.</title>
        <authorList>
            <consortium name="US DOE Joint Genome Institute (JGI-PGF)"/>
            <person name="Walter F."/>
            <person name="Albersmeier A."/>
            <person name="Kalinowski J."/>
            <person name="Ruckert C."/>
        </authorList>
    </citation>
    <scope>NUCLEOTIDE SEQUENCE</scope>
    <source>
        <strain evidence="2">KCTC 12343</strain>
    </source>
</reference>
<dbReference type="RefSeq" id="WP_131146813.1">
    <property type="nucleotide sequence ID" value="NZ_BMWV01000024.1"/>
</dbReference>
<dbReference type="OrthoDB" id="9103592at2"/>
<feature type="signal peptide" evidence="1">
    <location>
        <begin position="1"/>
        <end position="28"/>
    </location>
</feature>
<name>A0A411X1H4_9BURK</name>
<sequence length="153" mass="16286">MNAMSGAALRRAAIITVTLLSFTLSACGAPKMTVNLDLVYFNYLDRPIFNAFIDGKGGDSSDPYPATGGSTITGVTLNMGVQQVSWVLGGPKGAARNGEKVFARNSPSLFEVPTGARYLGIHIYPDETVELIPTRQYPRATEKGIASARSGDR</sequence>
<feature type="chain" id="PRO_5044601828" description="DUF3304 domain-containing protein" evidence="1">
    <location>
        <begin position="29"/>
        <end position="153"/>
    </location>
</feature>
<evidence type="ECO:0000313" key="4">
    <source>
        <dbReference type="Proteomes" id="UP000292307"/>
    </source>
</evidence>
<evidence type="ECO:0000313" key="5">
    <source>
        <dbReference type="Proteomes" id="UP000628442"/>
    </source>
</evidence>
<dbReference type="EMBL" id="BMWV01000024">
    <property type="protein sequence ID" value="GGY68577.1"/>
    <property type="molecule type" value="Genomic_DNA"/>
</dbReference>
<keyword evidence="4" id="KW-1185">Reference proteome</keyword>
<accession>A0A411X1H4</accession>
<gene>
    <name evidence="3" type="ORF">EYF70_19010</name>
    <name evidence="2" type="ORF">GCM10007387_58340</name>
</gene>
<organism evidence="2 5">
    <name type="scientific">Pseudoduganella albidiflava</name>
    <dbReference type="NCBI Taxonomy" id="321983"/>
    <lineage>
        <taxon>Bacteria</taxon>
        <taxon>Pseudomonadati</taxon>
        <taxon>Pseudomonadota</taxon>
        <taxon>Betaproteobacteria</taxon>
        <taxon>Burkholderiales</taxon>
        <taxon>Oxalobacteraceae</taxon>
        <taxon>Telluria group</taxon>
        <taxon>Pseudoduganella</taxon>
    </lineage>
</organism>
<dbReference type="AlphaFoldDB" id="A0A411X1H4"/>
<reference evidence="3 4" key="2">
    <citation type="submission" date="2019-02" db="EMBL/GenBank/DDBJ databases">
        <title>Draft Genome Sequences of Six Type Strains of the Genus Massilia.</title>
        <authorList>
            <person name="Miess H."/>
            <person name="Frediansyhah A."/>
            <person name="Gross H."/>
        </authorList>
    </citation>
    <scope>NUCLEOTIDE SEQUENCE [LARGE SCALE GENOMIC DNA]</scope>
    <source>
        <strain evidence="3 4">DSM 17472</strain>
    </source>
</reference>
<keyword evidence="1" id="KW-0732">Signal</keyword>
<dbReference type="Proteomes" id="UP000628442">
    <property type="component" value="Unassembled WGS sequence"/>
</dbReference>
<reference evidence="2" key="3">
    <citation type="submission" date="2022-12" db="EMBL/GenBank/DDBJ databases">
        <authorList>
            <person name="Sun Q."/>
            <person name="Kim S."/>
        </authorList>
    </citation>
    <scope>NUCLEOTIDE SEQUENCE</scope>
    <source>
        <strain evidence="2">KCTC 12343</strain>
    </source>
</reference>
<evidence type="ECO:0000256" key="1">
    <source>
        <dbReference type="SAM" id="SignalP"/>
    </source>
</evidence>